<sequence length="512" mass="59116">MTDGPLLVPLFGDQLTPDIAALRAVRPDDAILLMMEVADETTYVKHHKAKIAFILSAMRHHAGRLRDLGWRFDYVRLDDPDNEGSFTAEVARAVERRKPRAIHVTEAGEWRVRAMLESWRDRFAIPVTIHEDDRFLCSHAEFDSWASARKQLRMEYFYRDMRRKTGLLMADDGKPEGGQWNYDADNRRPAPSRDLLTPRPVRFLPDAITSDVLALVAERFADHIGSLDHFHFAATHEEAMRQQQRFLDEALPRFGDYQDAMLTGEPFLWHSVLSPYINVGLLDPLDLCRKVEERYLAGRAPLNCAEGFIRQIIGWREYVRGIYWHEGPDYARRNALDARRDLPGFYWTGMTDLHCLSQAIGQTIDHGYAHHIQRLMITGNFALLAGVDPYQVHIWYLEVYADAFEWVELPNTLGMSQFADGGLLGSKPYAASGAYIDRMSDYCGKCRYDVRQRTGENACPFNSLYWDFLARNQKTLAPNPRLAMPYRNWERMEPKERQAIRRQAANFLDNLG</sequence>
<keyword evidence="1" id="KW-0456">Lyase</keyword>
<dbReference type="AlphaFoldDB" id="A0A7W6GNP1"/>
<dbReference type="Gene3D" id="1.10.579.10">
    <property type="entry name" value="DNA Cyclobutane Dipyrimidine Photolyase, subunit A, domain 3"/>
    <property type="match status" value="1"/>
</dbReference>
<dbReference type="SUPFAM" id="SSF48173">
    <property type="entry name" value="Cryptochrome/photolyase FAD-binding domain"/>
    <property type="match status" value="1"/>
</dbReference>
<dbReference type="Pfam" id="PF04244">
    <property type="entry name" value="DPRP"/>
    <property type="match status" value="1"/>
</dbReference>
<dbReference type="PANTHER" id="PTHR38657:SF1">
    <property type="entry name" value="SLR1343 PROTEIN"/>
    <property type="match status" value="1"/>
</dbReference>
<dbReference type="EMBL" id="JACIEB010000002">
    <property type="protein sequence ID" value="MBB3981528.1"/>
    <property type="molecule type" value="Genomic_DNA"/>
</dbReference>
<accession>A0A7W6GNP1</accession>
<evidence type="ECO:0000313" key="2">
    <source>
        <dbReference type="Proteomes" id="UP000552757"/>
    </source>
</evidence>
<gene>
    <name evidence="1" type="ORF">GGR44_001175</name>
</gene>
<name>A0A7W6GNP1_9SPHN</name>
<dbReference type="InterPro" id="IPR036134">
    <property type="entry name" value="Crypto/Photolyase_FAD-like_sf"/>
</dbReference>
<dbReference type="InterPro" id="IPR014729">
    <property type="entry name" value="Rossmann-like_a/b/a_fold"/>
</dbReference>
<dbReference type="GO" id="GO:0016829">
    <property type="term" value="F:lyase activity"/>
    <property type="evidence" value="ECO:0007669"/>
    <property type="project" value="UniProtKB-KW"/>
</dbReference>
<keyword evidence="2" id="KW-1185">Reference proteome</keyword>
<dbReference type="Gene3D" id="1.25.40.80">
    <property type="match status" value="1"/>
</dbReference>
<comment type="caution">
    <text evidence="1">The sequence shown here is derived from an EMBL/GenBank/DDBJ whole genome shotgun (WGS) entry which is preliminary data.</text>
</comment>
<proteinExistence type="predicted"/>
<dbReference type="PANTHER" id="PTHR38657">
    <property type="entry name" value="SLR1343 PROTEIN"/>
    <property type="match status" value="1"/>
</dbReference>
<dbReference type="Proteomes" id="UP000552757">
    <property type="component" value="Unassembled WGS sequence"/>
</dbReference>
<organism evidence="1 2">
    <name type="scientific">Sphingobium fontiphilum</name>
    <dbReference type="NCBI Taxonomy" id="944425"/>
    <lineage>
        <taxon>Bacteria</taxon>
        <taxon>Pseudomonadati</taxon>
        <taxon>Pseudomonadota</taxon>
        <taxon>Alphaproteobacteria</taxon>
        <taxon>Sphingomonadales</taxon>
        <taxon>Sphingomonadaceae</taxon>
        <taxon>Sphingobium</taxon>
    </lineage>
</organism>
<dbReference type="RefSeq" id="WP_183954511.1">
    <property type="nucleotide sequence ID" value="NZ_JACIEB010000002.1"/>
</dbReference>
<dbReference type="Gene3D" id="1.10.10.1710">
    <property type="entry name" value="Deoxyribodipyrimidine photolyase-related"/>
    <property type="match status" value="1"/>
</dbReference>
<evidence type="ECO:0000313" key="1">
    <source>
        <dbReference type="EMBL" id="MBB3981528.1"/>
    </source>
</evidence>
<protein>
    <submittedName>
        <fullName evidence="1">Deoxyribodipyrimidine photolyase-related protein</fullName>
    </submittedName>
</protein>
<reference evidence="1 2" key="1">
    <citation type="submission" date="2020-08" db="EMBL/GenBank/DDBJ databases">
        <title>Genomic Encyclopedia of Type Strains, Phase IV (KMG-IV): sequencing the most valuable type-strain genomes for metagenomic binning, comparative biology and taxonomic classification.</title>
        <authorList>
            <person name="Goeker M."/>
        </authorList>
    </citation>
    <scope>NUCLEOTIDE SEQUENCE [LARGE SCALE GENOMIC DNA]</scope>
    <source>
        <strain evidence="1 2">DSM 29348</strain>
    </source>
</reference>
<dbReference type="Gene3D" id="3.40.50.620">
    <property type="entry name" value="HUPs"/>
    <property type="match status" value="1"/>
</dbReference>
<dbReference type="InterPro" id="IPR007357">
    <property type="entry name" value="PhrB-like"/>
</dbReference>
<dbReference type="InterPro" id="IPR052551">
    <property type="entry name" value="UV-DNA_repair_photolyase"/>
</dbReference>